<dbReference type="EMBL" id="CM000833">
    <property type="protein sequence ID" value="EET04360.1"/>
    <property type="molecule type" value="Genomic_DNA"/>
</dbReference>
<proteinExistence type="predicted"/>
<name>A0A0E1VTX3_BURPE</name>
<protein>
    <submittedName>
        <fullName evidence="2">Uncharacterized protein</fullName>
    </submittedName>
</protein>
<evidence type="ECO:0000256" key="1">
    <source>
        <dbReference type="SAM" id="MobiDB-lite"/>
    </source>
</evidence>
<organism evidence="2">
    <name type="scientific">Burkholderia pseudomallei 1710a</name>
    <dbReference type="NCBI Taxonomy" id="320371"/>
    <lineage>
        <taxon>Bacteria</taxon>
        <taxon>Pseudomonadati</taxon>
        <taxon>Pseudomonadota</taxon>
        <taxon>Betaproteobacteria</taxon>
        <taxon>Burkholderiales</taxon>
        <taxon>Burkholderiaceae</taxon>
        <taxon>Burkholderia</taxon>
        <taxon>pseudomallei group</taxon>
    </lineage>
</organism>
<dbReference type="RefSeq" id="WP_004529623.1">
    <property type="nucleotide sequence ID" value="NZ_CM000833.1"/>
</dbReference>
<feature type="compositionally biased region" description="Basic residues" evidence="1">
    <location>
        <begin position="68"/>
        <end position="80"/>
    </location>
</feature>
<reference evidence="2" key="1">
    <citation type="submission" date="2009-05" db="EMBL/GenBank/DDBJ databases">
        <authorList>
            <person name="Harkins D.M."/>
            <person name="DeShazer D."/>
            <person name="Woods D.E."/>
            <person name="Brinkac L.M."/>
            <person name="Brown K.A."/>
            <person name="Hung G.C."/>
            <person name="Tuanyok A."/>
            <person name="Zhang B."/>
            <person name="Nierman W.C."/>
        </authorList>
    </citation>
    <scope>NUCLEOTIDE SEQUENCE [LARGE SCALE GENOMIC DNA]</scope>
    <source>
        <strain evidence="2">1710a</strain>
    </source>
</reference>
<sequence length="95" mass="10196">MMRGVAHVRHVRGDLAHCVVASFSKIRNGGRCAGCRHCVATAIFDALAALGRTSPCARGRLNDASRVAKTKRRSPLRAMRRGSLGRCPARRAADA</sequence>
<evidence type="ECO:0000313" key="2">
    <source>
        <dbReference type="EMBL" id="EET04360.1"/>
    </source>
</evidence>
<accession>A0A0E1VTX3</accession>
<feature type="region of interest" description="Disordered" evidence="1">
    <location>
        <begin position="67"/>
        <end position="95"/>
    </location>
</feature>
<dbReference type="Proteomes" id="UP000001812">
    <property type="component" value="Chromosome II"/>
</dbReference>
<dbReference type="HOGENOM" id="CLU_2367437_0_0_4"/>
<gene>
    <name evidence="2" type="ORF">BURPS1710A_A2602</name>
</gene>
<dbReference type="AlphaFoldDB" id="A0A0E1VTX3"/>